<evidence type="ECO:0000256" key="5">
    <source>
        <dbReference type="ARBA" id="ARBA00022989"/>
    </source>
</evidence>
<feature type="transmembrane region" description="Helical" evidence="7">
    <location>
        <begin position="213"/>
        <end position="237"/>
    </location>
</feature>
<keyword evidence="3" id="KW-1003">Cell membrane</keyword>
<evidence type="ECO:0000256" key="4">
    <source>
        <dbReference type="ARBA" id="ARBA00022692"/>
    </source>
</evidence>
<evidence type="ECO:0000256" key="3">
    <source>
        <dbReference type="ARBA" id="ARBA00022475"/>
    </source>
</evidence>
<dbReference type="InterPro" id="IPR035906">
    <property type="entry name" value="MetI-like_sf"/>
</dbReference>
<feature type="transmembrane region" description="Helical" evidence="7">
    <location>
        <begin position="169"/>
        <end position="192"/>
    </location>
</feature>
<comment type="similarity">
    <text evidence="7">Belongs to the binding-protein-dependent transport system permease family.</text>
</comment>
<dbReference type="PANTHER" id="PTHR30193">
    <property type="entry name" value="ABC TRANSPORTER PERMEASE PROTEIN"/>
    <property type="match status" value="1"/>
</dbReference>
<sequence length="311" mass="35139">MSITAAKKRKMTKKERHCMWLGLAFASPWIIGFLVFTVYPFFGSLYFSLTEYDLFNSPKWVGMQNYVKIFQDNHFYISLKNTLYMAGISMPIGLISSLLIALLLNFKVRGISFYRTIYYLPAVIPIVANAILWAWMLNPDYGLINMILRELHMPDPAWLLDPRFTKPSLILMGIWGSGAGSLIFLAALQGIPQQFYEAASIDGASRWHRFRHITLPGLSPVILFQLIMGLISAFQIFTESYILAGGKTADANLGGPEQSLLFYAVNLYQEAFVYIKMGYASALAWILFVIVVILTAAILKSSARWVYYGGE</sequence>
<organism evidence="9 10">
    <name type="scientific">Paenibacillus larvae subsp. pulvifaciens</name>
    <dbReference type="NCBI Taxonomy" id="1477"/>
    <lineage>
        <taxon>Bacteria</taxon>
        <taxon>Bacillati</taxon>
        <taxon>Bacillota</taxon>
        <taxon>Bacilli</taxon>
        <taxon>Bacillales</taxon>
        <taxon>Paenibacillaceae</taxon>
        <taxon>Paenibacillus</taxon>
    </lineage>
</organism>
<feature type="transmembrane region" description="Helical" evidence="7">
    <location>
        <begin position="116"/>
        <end position="136"/>
    </location>
</feature>
<evidence type="ECO:0000256" key="7">
    <source>
        <dbReference type="RuleBase" id="RU363032"/>
    </source>
</evidence>
<dbReference type="EMBL" id="CP020557">
    <property type="protein sequence ID" value="ARF69170.1"/>
    <property type="molecule type" value="Genomic_DNA"/>
</dbReference>
<feature type="domain" description="ABC transmembrane type-1" evidence="8">
    <location>
        <begin position="79"/>
        <end position="298"/>
    </location>
</feature>
<protein>
    <submittedName>
        <fullName evidence="9">Spermidine/putrescine ABC transporter permease</fullName>
    </submittedName>
</protein>
<accession>A0A1V0UW93</accession>
<dbReference type="Proteomes" id="UP000192727">
    <property type="component" value="Chromosome"/>
</dbReference>
<dbReference type="GO" id="GO:0055085">
    <property type="term" value="P:transmembrane transport"/>
    <property type="evidence" value="ECO:0007669"/>
    <property type="project" value="InterPro"/>
</dbReference>
<gene>
    <name evidence="9" type="ORF">B7C51_17165</name>
</gene>
<evidence type="ECO:0000256" key="6">
    <source>
        <dbReference type="ARBA" id="ARBA00023136"/>
    </source>
</evidence>
<dbReference type="SUPFAM" id="SSF161098">
    <property type="entry name" value="MetI-like"/>
    <property type="match status" value="1"/>
</dbReference>
<comment type="subcellular location">
    <subcellularLocation>
        <location evidence="1 7">Cell membrane</location>
        <topology evidence="1 7">Multi-pass membrane protein</topology>
    </subcellularLocation>
</comment>
<evidence type="ECO:0000256" key="2">
    <source>
        <dbReference type="ARBA" id="ARBA00022448"/>
    </source>
</evidence>
<dbReference type="AlphaFoldDB" id="A0A1V0UW93"/>
<dbReference type="PANTHER" id="PTHR30193:SF1">
    <property type="entry name" value="ABC TRANSPORTER PERMEASE PROTEIN YESP-RELATED"/>
    <property type="match status" value="1"/>
</dbReference>
<keyword evidence="6 7" id="KW-0472">Membrane</keyword>
<dbReference type="GO" id="GO:0005886">
    <property type="term" value="C:plasma membrane"/>
    <property type="evidence" value="ECO:0007669"/>
    <property type="project" value="UniProtKB-SubCell"/>
</dbReference>
<dbReference type="Pfam" id="PF00528">
    <property type="entry name" value="BPD_transp_1"/>
    <property type="match status" value="1"/>
</dbReference>
<reference evidence="9 10" key="1">
    <citation type="submission" date="2017-03" db="EMBL/GenBank/DDBJ databases">
        <title>Paenibacillus larvae genome sequencing.</title>
        <authorList>
            <person name="Dingman D.W."/>
        </authorList>
    </citation>
    <scope>NUCLEOTIDE SEQUENCE [LARGE SCALE GENOMIC DNA]</scope>
    <source>
        <strain evidence="9 10">SAG 10367</strain>
    </source>
</reference>
<proteinExistence type="inferred from homology"/>
<dbReference type="RefSeq" id="WP_083040951.1">
    <property type="nucleotide sequence ID" value="NZ_CP020557.1"/>
</dbReference>
<dbReference type="InterPro" id="IPR000515">
    <property type="entry name" value="MetI-like"/>
</dbReference>
<keyword evidence="5 7" id="KW-1133">Transmembrane helix</keyword>
<evidence type="ECO:0000259" key="8">
    <source>
        <dbReference type="PROSITE" id="PS50928"/>
    </source>
</evidence>
<keyword evidence="4 7" id="KW-0812">Transmembrane</keyword>
<evidence type="ECO:0000313" key="9">
    <source>
        <dbReference type="EMBL" id="ARF69170.1"/>
    </source>
</evidence>
<dbReference type="CDD" id="cd06261">
    <property type="entry name" value="TM_PBP2"/>
    <property type="match status" value="1"/>
</dbReference>
<feature type="transmembrane region" description="Helical" evidence="7">
    <location>
        <begin position="83"/>
        <end position="104"/>
    </location>
</feature>
<dbReference type="PROSITE" id="PS50928">
    <property type="entry name" value="ABC_TM1"/>
    <property type="match status" value="1"/>
</dbReference>
<dbReference type="InterPro" id="IPR051393">
    <property type="entry name" value="ABC_transporter_permease"/>
</dbReference>
<keyword evidence="2 7" id="KW-0813">Transport</keyword>
<name>A0A1V0UW93_9BACL</name>
<feature type="transmembrane region" description="Helical" evidence="7">
    <location>
        <begin position="277"/>
        <end position="299"/>
    </location>
</feature>
<dbReference type="Gene3D" id="1.10.3720.10">
    <property type="entry name" value="MetI-like"/>
    <property type="match status" value="1"/>
</dbReference>
<feature type="transmembrane region" description="Helical" evidence="7">
    <location>
        <begin position="20"/>
        <end position="42"/>
    </location>
</feature>
<evidence type="ECO:0000313" key="10">
    <source>
        <dbReference type="Proteomes" id="UP000192727"/>
    </source>
</evidence>
<evidence type="ECO:0000256" key="1">
    <source>
        <dbReference type="ARBA" id="ARBA00004651"/>
    </source>
</evidence>